<proteinExistence type="predicted"/>
<dbReference type="Proteomes" id="UP000283522">
    <property type="component" value="Unassembled WGS sequence"/>
</dbReference>
<protein>
    <submittedName>
        <fullName evidence="1">Uncharacterized protein</fullName>
    </submittedName>
</protein>
<dbReference type="EMBL" id="QXML01000005">
    <property type="protein sequence ID" value="RIW15050.1"/>
    <property type="molecule type" value="Genomic_DNA"/>
</dbReference>
<dbReference type="RefSeq" id="WP_119477955.1">
    <property type="nucleotide sequence ID" value="NZ_QXML01000005.1"/>
</dbReference>
<keyword evidence="2" id="KW-1185">Reference proteome</keyword>
<evidence type="ECO:0000313" key="1">
    <source>
        <dbReference type="EMBL" id="RIW15050.1"/>
    </source>
</evidence>
<gene>
    <name evidence="1" type="ORF">D0X99_11410</name>
</gene>
<reference evidence="1 2" key="1">
    <citation type="submission" date="2018-09" db="EMBL/GenBank/DDBJ databases">
        <authorList>
            <person name="Wang X."/>
            <person name="Du Z."/>
        </authorList>
    </citation>
    <scope>NUCLEOTIDE SEQUENCE [LARGE SCALE GENOMIC DNA]</scope>
    <source>
        <strain evidence="1 2">N3</strain>
    </source>
</reference>
<name>A0A418PR16_9BACT</name>
<sequence length="187" mass="21796">MDEIQTPIDLDLWLNSDLFRRQNLLKSQFIAILEEVGNNFPNRDLTRISPNSRGIKISKGNDLLGFPYQVLDLIRDFDTLEGVNIRLLNWFGNGFFITVLIGKNRNNPIKEFLEMEFSFGQSENQWDYPDLILTKNFTTSQEKISKSELGFHHWIKRVDLLPEPQTIVKYLNGELKKIIGILELPKD</sequence>
<comment type="caution">
    <text evidence="1">The sequence shown here is derived from an EMBL/GenBank/DDBJ whole genome shotgun (WGS) entry which is preliminary data.</text>
</comment>
<organism evidence="1 2">
    <name type="scientific">Algoriphagus lacus</name>
    <dbReference type="NCBI Taxonomy" id="2056311"/>
    <lineage>
        <taxon>Bacteria</taxon>
        <taxon>Pseudomonadati</taxon>
        <taxon>Bacteroidota</taxon>
        <taxon>Cytophagia</taxon>
        <taxon>Cytophagales</taxon>
        <taxon>Cyclobacteriaceae</taxon>
        <taxon>Algoriphagus</taxon>
    </lineage>
</organism>
<accession>A0A418PR16</accession>
<evidence type="ECO:0000313" key="2">
    <source>
        <dbReference type="Proteomes" id="UP000283522"/>
    </source>
</evidence>
<dbReference type="AlphaFoldDB" id="A0A418PR16"/>
<dbReference type="OrthoDB" id="2575320at2"/>